<dbReference type="PANTHER" id="PTHR39441:SF1">
    <property type="entry name" value="DUF2252 DOMAIN-CONTAINING PROTEIN"/>
    <property type="match status" value="1"/>
</dbReference>
<reference evidence="1 2" key="1">
    <citation type="journal article" date="2016" name="Genome Announc.">
        <title>First Complete Genome Sequence of a Subdivision 6 Acidobacterium Strain.</title>
        <authorList>
            <person name="Huang S."/>
            <person name="Vieira S."/>
            <person name="Bunk B."/>
            <person name="Riedel T."/>
            <person name="Sproer C."/>
            <person name="Overmann J."/>
        </authorList>
    </citation>
    <scope>NUCLEOTIDE SEQUENCE [LARGE SCALE GENOMIC DNA]</scope>
    <source>
        <strain evidence="2">DSM 100886 HEG_-6_39</strain>
    </source>
</reference>
<gene>
    <name evidence="1" type="ORF">LuPra_02606</name>
</gene>
<dbReference type="Proteomes" id="UP000076079">
    <property type="component" value="Chromosome"/>
</dbReference>
<dbReference type="InterPro" id="IPR011009">
    <property type="entry name" value="Kinase-like_dom_sf"/>
</dbReference>
<dbReference type="SUPFAM" id="SSF56112">
    <property type="entry name" value="Protein kinase-like (PK-like)"/>
    <property type="match status" value="1"/>
</dbReference>
<evidence type="ECO:0000313" key="2">
    <source>
        <dbReference type="Proteomes" id="UP000076079"/>
    </source>
</evidence>
<evidence type="ECO:0008006" key="3">
    <source>
        <dbReference type="Google" id="ProtNLM"/>
    </source>
</evidence>
<dbReference type="RefSeq" id="WP_157899108.1">
    <property type="nucleotide sequence ID" value="NZ_CP015136.1"/>
</dbReference>
<dbReference type="KEGG" id="abac:LuPra_02606"/>
<dbReference type="OrthoDB" id="1491115at2"/>
<accession>A0A143PLM1</accession>
<dbReference type="PATRIC" id="fig|1813736.3.peg.2752"/>
<organism evidence="1 2">
    <name type="scientific">Luteitalea pratensis</name>
    <dbReference type="NCBI Taxonomy" id="1855912"/>
    <lineage>
        <taxon>Bacteria</taxon>
        <taxon>Pseudomonadati</taxon>
        <taxon>Acidobacteriota</taxon>
        <taxon>Vicinamibacteria</taxon>
        <taxon>Vicinamibacterales</taxon>
        <taxon>Vicinamibacteraceae</taxon>
        <taxon>Luteitalea</taxon>
    </lineage>
</organism>
<reference evidence="2" key="2">
    <citation type="submission" date="2016-04" db="EMBL/GenBank/DDBJ databases">
        <title>First Complete Genome Sequence of a Subdivision 6 Acidobacterium.</title>
        <authorList>
            <person name="Huang S."/>
            <person name="Vieira S."/>
            <person name="Bunk B."/>
            <person name="Riedel T."/>
            <person name="Sproeer C."/>
            <person name="Overmann J."/>
        </authorList>
    </citation>
    <scope>NUCLEOTIDE SEQUENCE [LARGE SCALE GENOMIC DNA]</scope>
    <source>
        <strain evidence="2">DSM 100886 HEG_-6_39</strain>
    </source>
</reference>
<protein>
    <recommendedName>
        <fullName evidence="3">DUF2252 domain-containing protein</fullName>
    </recommendedName>
</protein>
<dbReference type="InterPro" id="IPR018721">
    <property type="entry name" value="DUF2252"/>
</dbReference>
<evidence type="ECO:0000313" key="1">
    <source>
        <dbReference type="EMBL" id="AMY09391.1"/>
    </source>
</evidence>
<dbReference type="PANTHER" id="PTHR39441">
    <property type="entry name" value="DUF2252 DOMAIN-CONTAINING PROTEIN"/>
    <property type="match status" value="1"/>
</dbReference>
<keyword evidence="2" id="KW-1185">Reference proteome</keyword>
<dbReference type="Pfam" id="PF10009">
    <property type="entry name" value="DUF2252"/>
    <property type="match status" value="1"/>
</dbReference>
<dbReference type="EMBL" id="CP015136">
    <property type="protein sequence ID" value="AMY09391.1"/>
    <property type="molecule type" value="Genomic_DNA"/>
</dbReference>
<dbReference type="STRING" id="1855912.LuPra_02606"/>
<dbReference type="AlphaFoldDB" id="A0A143PLM1"/>
<name>A0A143PLM1_LUTPR</name>
<proteinExistence type="predicted"/>
<sequence>MRSIFKSTRDFEAWMRKRTDVSGRLLKKKHREMGSTKAFPFLRATFYRWAEQWPQVCPRLAEREEDVLLAVGDLHVENFGVWRDSRQRLVWGINDFDDACELPFTSDLVRLAASAALAAEAAEVHVSAKWVCAVILEGYRTGLRTEGKPILLSDRRHAALVKLTRDTQEDPKTFWKKKLDAHDNPKIDAAELPKGLEDMFRASFPPGADLAFRAQKSPGGLGSLGRRRFTAVENPKNGVRNGREAKALVPSALYWWTGQEHMPSQTATLLQHAVRDPDPHFQVHDSWLVRQLAPDIAKIEMPKSARDKRLVLAPALLRLMGRETANIHLGSRSRDALETLLKGLDRDEQWFATATEGMAACTRKDHAEWARHYND</sequence>